<feature type="transmembrane region" description="Helical" evidence="4">
    <location>
        <begin position="135"/>
        <end position="155"/>
    </location>
</feature>
<feature type="transmembrane region" description="Helical" evidence="4">
    <location>
        <begin position="167"/>
        <end position="188"/>
    </location>
</feature>
<organism evidence="5 6">
    <name type="scientific">Candidatus Auribacter fodinae</name>
    <dbReference type="NCBI Taxonomy" id="2093366"/>
    <lineage>
        <taxon>Bacteria</taxon>
        <taxon>Pseudomonadati</taxon>
        <taxon>Candidatus Auribacterota</taxon>
        <taxon>Candidatus Auribacteria</taxon>
        <taxon>Candidatus Auribacterales</taxon>
        <taxon>Candidatus Auribacteraceae</taxon>
        <taxon>Candidatus Auribacter</taxon>
    </lineage>
</organism>
<feature type="repeat" description="TPR" evidence="3">
    <location>
        <begin position="532"/>
        <end position="565"/>
    </location>
</feature>
<proteinExistence type="predicted"/>
<feature type="transmembrane region" description="Helical" evidence="4">
    <location>
        <begin position="327"/>
        <end position="347"/>
    </location>
</feature>
<evidence type="ECO:0000256" key="3">
    <source>
        <dbReference type="PROSITE-ProRule" id="PRU00339"/>
    </source>
</evidence>
<dbReference type="InterPro" id="IPR011990">
    <property type="entry name" value="TPR-like_helical_dom_sf"/>
</dbReference>
<dbReference type="GO" id="GO:0030968">
    <property type="term" value="P:endoplasmic reticulum unfolded protein response"/>
    <property type="evidence" value="ECO:0007669"/>
    <property type="project" value="TreeGrafter"/>
</dbReference>
<keyword evidence="2 3" id="KW-0802">TPR repeat</keyword>
<keyword evidence="4" id="KW-0472">Membrane</keyword>
<dbReference type="SMART" id="SM00028">
    <property type="entry name" value="TPR"/>
    <property type="match status" value="7"/>
</dbReference>
<dbReference type="Gene3D" id="1.25.40.10">
    <property type="entry name" value="Tetratricopeptide repeat domain"/>
    <property type="match status" value="2"/>
</dbReference>
<keyword evidence="4" id="KW-1133">Transmembrane helix</keyword>
<feature type="repeat" description="TPR" evidence="3">
    <location>
        <begin position="600"/>
        <end position="633"/>
    </location>
</feature>
<feature type="transmembrane region" description="Helical" evidence="4">
    <location>
        <begin position="99"/>
        <end position="123"/>
    </location>
</feature>
<dbReference type="GO" id="GO:0035269">
    <property type="term" value="P:protein O-linked glycosylation via mannose"/>
    <property type="evidence" value="ECO:0007669"/>
    <property type="project" value="TreeGrafter"/>
</dbReference>
<dbReference type="SUPFAM" id="SSF48452">
    <property type="entry name" value="TPR-like"/>
    <property type="match status" value="1"/>
</dbReference>
<dbReference type="Pfam" id="PF13432">
    <property type="entry name" value="TPR_16"/>
    <property type="match status" value="1"/>
</dbReference>
<reference evidence="5 6" key="1">
    <citation type="journal article" date="2017" name="ISME J.">
        <title>Energy and carbon metabolisms in a deep terrestrial subsurface fluid microbial community.</title>
        <authorList>
            <person name="Momper L."/>
            <person name="Jungbluth S.P."/>
            <person name="Lee M.D."/>
            <person name="Amend J.P."/>
        </authorList>
    </citation>
    <scope>NUCLEOTIDE SEQUENCE [LARGE SCALE GENOMIC DNA]</scope>
    <source>
        <strain evidence="5">SURF_26</strain>
    </source>
</reference>
<dbReference type="InterPro" id="IPR019734">
    <property type="entry name" value="TPR_rpt"/>
</dbReference>
<dbReference type="EMBL" id="QZJZ01000097">
    <property type="protein sequence ID" value="RJP56305.1"/>
    <property type="molecule type" value="Genomic_DNA"/>
</dbReference>
<evidence type="ECO:0000256" key="4">
    <source>
        <dbReference type="SAM" id="Phobius"/>
    </source>
</evidence>
<dbReference type="PROSITE" id="PS50005">
    <property type="entry name" value="TPR"/>
    <property type="match status" value="4"/>
</dbReference>
<name>A0A3A4QQF4_9BACT</name>
<feature type="transmembrane region" description="Helical" evidence="4">
    <location>
        <begin position="220"/>
        <end position="237"/>
    </location>
</feature>
<accession>A0A3A4QQF4</accession>
<protein>
    <submittedName>
        <fullName evidence="5">Tetratricopeptide repeat protein</fullName>
    </submittedName>
</protein>
<dbReference type="AlphaFoldDB" id="A0A3A4QQF4"/>
<feature type="transmembrane region" description="Helical" evidence="4">
    <location>
        <begin position="195"/>
        <end position="214"/>
    </location>
</feature>
<gene>
    <name evidence="5" type="ORF">C4541_12615</name>
</gene>
<dbReference type="GO" id="GO:0000030">
    <property type="term" value="F:mannosyltransferase activity"/>
    <property type="evidence" value="ECO:0007669"/>
    <property type="project" value="TreeGrafter"/>
</dbReference>
<dbReference type="InterPro" id="IPR052346">
    <property type="entry name" value="O-mannosyl-transferase_TMTC"/>
</dbReference>
<feature type="transmembrane region" description="Helical" evidence="4">
    <location>
        <begin position="389"/>
        <end position="407"/>
    </location>
</feature>
<keyword evidence="4" id="KW-0812">Transmembrane</keyword>
<dbReference type="PROSITE" id="PS50293">
    <property type="entry name" value="TPR_REGION"/>
    <property type="match status" value="1"/>
</dbReference>
<sequence length="675" mass="78808">MKRFLPIILIIVASLLSYSNIFRNEFVFDDPDVILKNEAIKDITNLKAIVTTNYWHSEANAGLYRPFIFLTYAIDYHFWKDNPVGYHFFNIIGNLGSGIVLYLIFALLLNNPISALLSALLFVIHPLHTEAVTGIVGRAEVYAAFFFFLAWYWYLRGYQKGYFNVAMMQYCLFSNYAIGSYIAFFLALCSKENSVVLPVILASSTLVFGREFSVVRSRNILVSLVPYILVFFAYMLIRMSVIGSIGPQGEEQFFHGKPFTTVLFTMSTVFIYYLKLLFLPTGLLGVYRHWPMYASFFDIRVIFSMIILSCAAICSVLYLLQKKTWQFFVFFFVVTLFPVSNLVIRIGDIMAERFLYLPSAGYCALVGFFCSSLLRRYPGKIRLLLPRRVMLVSVSILFVSLIVLTVARNAVWRNGIVFWHETLKHIPDSFPGYYNLAVAYSEKQQYNRAIQALQKSLDLHPRHHLARRYLAELYYDIGNYEEAIKQNALLLQYQPTEGVVYSNFALCYFKQRKYDQALAVAERGLKHAHDKTPVYHVMMRIYKNENDYENALKTAYKAVEYNPDDIKAYLNMGTYYERMEDFVLAKESFRNVIKRDPKNLEALDKLASIYFKEENYRDAIAIWRNATKWYPSAESFWYYIGLAYDRMDQHELAVKSWRNIKESSEYKKRIQERLQ</sequence>
<dbReference type="Pfam" id="PF13181">
    <property type="entry name" value="TPR_8"/>
    <property type="match status" value="2"/>
</dbReference>
<feature type="repeat" description="TPR" evidence="3">
    <location>
        <begin position="566"/>
        <end position="599"/>
    </location>
</feature>
<comment type="caution">
    <text evidence="5">The sequence shown here is derived from an EMBL/GenBank/DDBJ whole genome shotgun (WGS) entry which is preliminary data.</text>
</comment>
<evidence type="ECO:0000313" key="6">
    <source>
        <dbReference type="Proteomes" id="UP000266426"/>
    </source>
</evidence>
<evidence type="ECO:0000256" key="1">
    <source>
        <dbReference type="ARBA" id="ARBA00022737"/>
    </source>
</evidence>
<feature type="transmembrane region" description="Helical" evidence="4">
    <location>
        <begin position="258"/>
        <end position="279"/>
    </location>
</feature>
<feature type="repeat" description="TPR" evidence="3">
    <location>
        <begin position="430"/>
        <end position="463"/>
    </location>
</feature>
<dbReference type="Pfam" id="PF12895">
    <property type="entry name" value="ANAPC3"/>
    <property type="match status" value="1"/>
</dbReference>
<evidence type="ECO:0000256" key="2">
    <source>
        <dbReference type="ARBA" id="ARBA00022803"/>
    </source>
</evidence>
<dbReference type="PANTHER" id="PTHR44227">
    <property type="match status" value="1"/>
</dbReference>
<feature type="transmembrane region" description="Helical" evidence="4">
    <location>
        <begin position="359"/>
        <end position="377"/>
    </location>
</feature>
<feature type="transmembrane region" description="Helical" evidence="4">
    <location>
        <begin position="299"/>
        <end position="320"/>
    </location>
</feature>
<dbReference type="PANTHER" id="PTHR44227:SF3">
    <property type="entry name" value="PROTEIN O-MANNOSYL-TRANSFERASE TMTC4"/>
    <property type="match status" value="1"/>
</dbReference>
<evidence type="ECO:0000313" key="5">
    <source>
        <dbReference type="EMBL" id="RJP56305.1"/>
    </source>
</evidence>
<dbReference type="Proteomes" id="UP000266426">
    <property type="component" value="Unassembled WGS sequence"/>
</dbReference>
<keyword evidence="1" id="KW-0677">Repeat</keyword>